<name>A0A8J2TZT0_9MICO</name>
<reference evidence="2" key="2">
    <citation type="submission" date="2020-09" db="EMBL/GenBank/DDBJ databases">
        <authorList>
            <person name="Sun Q."/>
            <person name="Zhou Y."/>
        </authorList>
    </citation>
    <scope>NUCLEOTIDE SEQUENCE</scope>
    <source>
        <strain evidence="2">CGMCC 1.12785</strain>
    </source>
</reference>
<feature type="region of interest" description="Disordered" evidence="1">
    <location>
        <begin position="1"/>
        <end position="56"/>
    </location>
</feature>
<proteinExistence type="predicted"/>
<evidence type="ECO:0000256" key="1">
    <source>
        <dbReference type="SAM" id="MobiDB-lite"/>
    </source>
</evidence>
<gene>
    <name evidence="2" type="ORF">GCM10011333_25670</name>
</gene>
<comment type="caution">
    <text evidence="2">The sequence shown here is derived from an EMBL/GenBank/DDBJ whole genome shotgun (WGS) entry which is preliminary data.</text>
</comment>
<protein>
    <submittedName>
        <fullName evidence="2">Uncharacterized protein</fullName>
    </submittedName>
</protein>
<accession>A0A8J2TZT0</accession>
<dbReference type="Proteomes" id="UP000616114">
    <property type="component" value="Unassembled WGS sequence"/>
</dbReference>
<dbReference type="EMBL" id="BMFY01000011">
    <property type="protein sequence ID" value="GGA21404.1"/>
    <property type="molecule type" value="Genomic_DNA"/>
</dbReference>
<reference evidence="2" key="1">
    <citation type="journal article" date="2014" name="Int. J. Syst. Evol. Microbiol.">
        <title>Complete genome sequence of Corynebacterium casei LMG S-19264T (=DSM 44701T), isolated from a smear-ripened cheese.</title>
        <authorList>
            <consortium name="US DOE Joint Genome Institute (JGI-PGF)"/>
            <person name="Walter F."/>
            <person name="Albersmeier A."/>
            <person name="Kalinowski J."/>
            <person name="Ruckert C."/>
        </authorList>
    </citation>
    <scope>NUCLEOTIDE SEQUENCE</scope>
    <source>
        <strain evidence="2">CGMCC 1.12785</strain>
    </source>
</reference>
<evidence type="ECO:0000313" key="2">
    <source>
        <dbReference type="EMBL" id="GGA21404.1"/>
    </source>
</evidence>
<keyword evidence="3" id="KW-1185">Reference proteome</keyword>
<organism evidence="2 3">
    <name type="scientific">Sediminivirga luteola</name>
    <dbReference type="NCBI Taxonomy" id="1774748"/>
    <lineage>
        <taxon>Bacteria</taxon>
        <taxon>Bacillati</taxon>
        <taxon>Actinomycetota</taxon>
        <taxon>Actinomycetes</taxon>
        <taxon>Micrococcales</taxon>
        <taxon>Brevibacteriaceae</taxon>
        <taxon>Sediminivirga</taxon>
    </lineage>
</organism>
<evidence type="ECO:0000313" key="3">
    <source>
        <dbReference type="Proteomes" id="UP000616114"/>
    </source>
</evidence>
<feature type="compositionally biased region" description="Basic and acidic residues" evidence="1">
    <location>
        <begin position="7"/>
        <end position="56"/>
    </location>
</feature>
<sequence>MPIEVLGYDRAERQAERTAEAEGRADECDTRTELPRRQHVAKDRDAQRDDARHRAV</sequence>
<dbReference type="AlphaFoldDB" id="A0A8J2TZT0"/>